<dbReference type="NCBIfam" id="NF009435">
    <property type="entry name" value="PRK12794.1"/>
    <property type="match status" value="1"/>
</dbReference>
<keyword evidence="3" id="KW-1185">Reference proteome</keyword>
<dbReference type="GO" id="GO:0044781">
    <property type="term" value="P:bacterial-type flagellum organization"/>
    <property type="evidence" value="ECO:0007669"/>
    <property type="project" value="InterPro"/>
</dbReference>
<accession>A0A7X2D4N8</accession>
<evidence type="ECO:0000256" key="1">
    <source>
        <dbReference type="SAM" id="MobiDB-lite"/>
    </source>
</evidence>
<evidence type="ECO:0000313" key="3">
    <source>
        <dbReference type="Proteomes" id="UP000434582"/>
    </source>
</evidence>
<reference evidence="2 3" key="1">
    <citation type="submission" date="2019-10" db="EMBL/GenBank/DDBJ databases">
        <title>Draft whole-genome sequence of the purple nonsulfur photosynthetic bacterium Roseospira navarrensis DSM 15114.</title>
        <authorList>
            <person name="Kyndt J.A."/>
            <person name="Meyer T.E."/>
        </authorList>
    </citation>
    <scope>NUCLEOTIDE SEQUENCE [LARGE SCALE GENOMIC DNA]</scope>
    <source>
        <strain evidence="2 3">DSM 15114</strain>
    </source>
</reference>
<dbReference type="AlphaFoldDB" id="A0A7X2D4N8"/>
<keyword evidence="2" id="KW-0282">Flagellum</keyword>
<feature type="region of interest" description="Disordered" evidence="1">
    <location>
        <begin position="120"/>
        <end position="141"/>
    </location>
</feature>
<keyword evidence="2" id="KW-0969">Cilium</keyword>
<organism evidence="2 3">
    <name type="scientific">Roseospira navarrensis</name>
    <dbReference type="NCBI Taxonomy" id="140058"/>
    <lineage>
        <taxon>Bacteria</taxon>
        <taxon>Pseudomonadati</taxon>
        <taxon>Pseudomonadota</taxon>
        <taxon>Alphaproteobacteria</taxon>
        <taxon>Rhodospirillales</taxon>
        <taxon>Rhodospirillaceae</taxon>
        <taxon>Roseospira</taxon>
    </lineage>
</organism>
<proteinExistence type="predicted"/>
<comment type="caution">
    <text evidence="2">The sequence shown here is derived from an EMBL/GenBank/DDBJ whole genome shotgun (WGS) entry which is preliminary data.</text>
</comment>
<name>A0A7X2D4N8_9PROT</name>
<sequence>MAHNQLKAYQTAQKRQQMTPRQAEAMAFIKASVMMEEAKNKPEDTALFQQALRFNQLFWTILQADITDPENKLPAPIKANIMSLSIFVDKQTTKASRSCVGSDLDILISINRNLAMGLQESQTDQRGAPAGGPPAQTDAPV</sequence>
<evidence type="ECO:0000313" key="2">
    <source>
        <dbReference type="EMBL" id="MQX38061.1"/>
    </source>
</evidence>
<keyword evidence="2" id="KW-0966">Cell projection</keyword>
<dbReference type="Pfam" id="PF07309">
    <property type="entry name" value="FlaF"/>
    <property type="match status" value="1"/>
</dbReference>
<dbReference type="InterPro" id="IPR010845">
    <property type="entry name" value="FlaF"/>
</dbReference>
<dbReference type="OrthoDB" id="8563081at2"/>
<gene>
    <name evidence="2" type="primary">flaF</name>
    <name evidence="2" type="ORF">GHC57_16195</name>
</gene>
<dbReference type="Proteomes" id="UP000434582">
    <property type="component" value="Unassembled WGS sequence"/>
</dbReference>
<protein>
    <submittedName>
        <fullName evidence="2">Flagellar biosynthesis regulator FlaF</fullName>
    </submittedName>
</protein>
<dbReference type="EMBL" id="WIVE01000068">
    <property type="protein sequence ID" value="MQX38061.1"/>
    <property type="molecule type" value="Genomic_DNA"/>
</dbReference>